<evidence type="ECO:0000313" key="3">
    <source>
        <dbReference type="Proteomes" id="UP000635071"/>
    </source>
</evidence>
<reference evidence="2" key="1">
    <citation type="journal article" date="2014" name="Int. J. Syst. Evol. Microbiol.">
        <title>Complete genome sequence of Corynebacterium casei LMG S-19264T (=DSM 44701T), isolated from a smear-ripened cheese.</title>
        <authorList>
            <consortium name="US DOE Joint Genome Institute (JGI-PGF)"/>
            <person name="Walter F."/>
            <person name="Albersmeier A."/>
            <person name="Kalinowski J."/>
            <person name="Ruckert C."/>
        </authorList>
    </citation>
    <scope>NUCLEOTIDE SEQUENCE</scope>
    <source>
        <strain evidence="2">CGMCC 1.15519</strain>
    </source>
</reference>
<evidence type="ECO:0000313" key="2">
    <source>
        <dbReference type="EMBL" id="GGE12089.1"/>
    </source>
</evidence>
<dbReference type="EMBL" id="BMJM01000005">
    <property type="protein sequence ID" value="GGE12089.1"/>
    <property type="molecule type" value="Genomic_DNA"/>
</dbReference>
<gene>
    <name evidence="2" type="ORF">GCM10011529_18050</name>
</gene>
<accession>A0A916ZSG2</accession>
<feature type="region of interest" description="Disordered" evidence="1">
    <location>
        <begin position="1"/>
        <end position="20"/>
    </location>
</feature>
<protein>
    <submittedName>
        <fullName evidence="2">Uncharacterized protein</fullName>
    </submittedName>
</protein>
<dbReference type="AlphaFoldDB" id="A0A916ZSG2"/>
<dbReference type="Proteomes" id="UP000635071">
    <property type="component" value="Unassembled WGS sequence"/>
</dbReference>
<evidence type="ECO:0000256" key="1">
    <source>
        <dbReference type="SAM" id="MobiDB-lite"/>
    </source>
</evidence>
<proteinExistence type="predicted"/>
<name>A0A916ZSG2_9SPHN</name>
<organism evidence="2 3">
    <name type="scientific">Sandarakinorhabdus glacialis</name>
    <dbReference type="NCBI Taxonomy" id="1614636"/>
    <lineage>
        <taxon>Bacteria</taxon>
        <taxon>Pseudomonadati</taxon>
        <taxon>Pseudomonadota</taxon>
        <taxon>Alphaproteobacteria</taxon>
        <taxon>Sphingomonadales</taxon>
        <taxon>Sphingosinicellaceae</taxon>
        <taxon>Sandarakinorhabdus</taxon>
    </lineage>
</organism>
<feature type="compositionally biased region" description="Basic and acidic residues" evidence="1">
    <location>
        <begin position="10"/>
        <end position="20"/>
    </location>
</feature>
<reference evidence="2" key="2">
    <citation type="submission" date="2020-09" db="EMBL/GenBank/DDBJ databases">
        <authorList>
            <person name="Sun Q."/>
            <person name="Zhou Y."/>
        </authorList>
    </citation>
    <scope>NUCLEOTIDE SEQUENCE</scope>
    <source>
        <strain evidence="2">CGMCC 1.15519</strain>
    </source>
</reference>
<sequence length="120" mass="12527">MVKRWVGTVQDKRRNPSARRELRGEWIWMEMMMKTPFGHKHAGRKERGLGKLLGVVLAGAAAVAWFAQKRAAADAGGDAGGSAGGEPKAHRADGSDDSASFGAGIADEGTIPEAGATPSV</sequence>
<keyword evidence="3" id="KW-1185">Reference proteome</keyword>
<comment type="caution">
    <text evidence="2">The sequence shown here is derived from an EMBL/GenBank/DDBJ whole genome shotgun (WGS) entry which is preliminary data.</text>
</comment>
<feature type="region of interest" description="Disordered" evidence="1">
    <location>
        <begin position="74"/>
        <end position="120"/>
    </location>
</feature>